<evidence type="ECO:0000259" key="1">
    <source>
        <dbReference type="Pfam" id="PF10137"/>
    </source>
</evidence>
<feature type="domain" description="CD-NTase-associated protein 12/Pycsar effector protein TIR" evidence="1">
    <location>
        <begin position="93"/>
        <end position="214"/>
    </location>
</feature>
<evidence type="ECO:0000313" key="2">
    <source>
        <dbReference type="EMBL" id="TCM75447.1"/>
    </source>
</evidence>
<comment type="caution">
    <text evidence="2">The sequence shown here is derived from an EMBL/GenBank/DDBJ whole genome shotgun (WGS) entry which is preliminary data.</text>
</comment>
<dbReference type="OrthoDB" id="5497289at2"/>
<proteinExistence type="predicted"/>
<keyword evidence="3" id="KW-1185">Reference proteome</keyword>
<dbReference type="Proteomes" id="UP000295277">
    <property type="component" value="Unassembled WGS sequence"/>
</dbReference>
<dbReference type="RefSeq" id="WP_132696902.1">
    <property type="nucleotide sequence ID" value="NZ_SLVM01000038.1"/>
</dbReference>
<name>A0A4R1YH02_9RHOB</name>
<sequence length="241" mass="26266">MAKRKFYEGLDALKALIADAGIKGGWADNNGGHQFKSQRGGVLGYWETTHTVNVQGQSPGKEELEALLDAAEQGAAVAVAAPVAAPEPAPNRKIFVVYGHDEPARNQLDAMLRRWGLEPIILDQLPSKGLTIIEKLEDYTEDVGFGVVLATPDDIGYPKAHEDQKAFRARQNVVMELGMLLVKLGRPKVAILLGSQVAMERPSDIQGLIYIPFKDNLQKEAGPLLAKEMAEQGYVIDVKNL</sequence>
<dbReference type="Pfam" id="PF10137">
    <property type="entry name" value="CAP12-PCTIR_TIR"/>
    <property type="match status" value="1"/>
</dbReference>
<reference evidence="2 3" key="1">
    <citation type="submission" date="2019-03" db="EMBL/GenBank/DDBJ databases">
        <title>Genomic Encyclopedia of Type Strains, Phase IV (KMG-IV): sequencing the most valuable type-strain genomes for metagenomic binning, comparative biology and taxonomic classification.</title>
        <authorList>
            <person name="Goeker M."/>
        </authorList>
    </citation>
    <scope>NUCLEOTIDE SEQUENCE [LARGE SCALE GENOMIC DNA]</scope>
    <source>
        <strain evidence="2 3">DSM 21153</strain>
    </source>
</reference>
<organism evidence="2 3">
    <name type="scientific">Rhodovulum steppense</name>
    <dbReference type="NCBI Taxonomy" id="540251"/>
    <lineage>
        <taxon>Bacteria</taxon>
        <taxon>Pseudomonadati</taxon>
        <taxon>Pseudomonadota</taxon>
        <taxon>Alphaproteobacteria</taxon>
        <taxon>Rhodobacterales</taxon>
        <taxon>Paracoccaceae</taxon>
        <taxon>Rhodovulum</taxon>
    </lineage>
</organism>
<gene>
    <name evidence="2" type="ORF">EV216_1381</name>
</gene>
<protein>
    <submittedName>
        <fullName evidence="2">Putative nucleotide-binding protein</fullName>
    </submittedName>
</protein>
<dbReference type="GO" id="GO:0050135">
    <property type="term" value="F:NADP+ nucleosidase activity"/>
    <property type="evidence" value="ECO:0007669"/>
    <property type="project" value="InterPro"/>
</dbReference>
<dbReference type="AlphaFoldDB" id="A0A4R1YH02"/>
<accession>A0A4R1YH02</accession>
<evidence type="ECO:0000313" key="3">
    <source>
        <dbReference type="Proteomes" id="UP000295277"/>
    </source>
</evidence>
<dbReference type="EMBL" id="SLVM01000038">
    <property type="protein sequence ID" value="TCM75447.1"/>
    <property type="molecule type" value="Genomic_DNA"/>
</dbReference>
<dbReference type="InterPro" id="IPR019302">
    <property type="entry name" value="CAP12/PCTIR_TIR_dom"/>
</dbReference>